<proteinExistence type="predicted"/>
<accession>A0A2P2NQE0</accession>
<organism evidence="1">
    <name type="scientific">Rhizophora mucronata</name>
    <name type="common">Asiatic mangrove</name>
    <dbReference type="NCBI Taxonomy" id="61149"/>
    <lineage>
        <taxon>Eukaryota</taxon>
        <taxon>Viridiplantae</taxon>
        <taxon>Streptophyta</taxon>
        <taxon>Embryophyta</taxon>
        <taxon>Tracheophyta</taxon>
        <taxon>Spermatophyta</taxon>
        <taxon>Magnoliopsida</taxon>
        <taxon>eudicotyledons</taxon>
        <taxon>Gunneridae</taxon>
        <taxon>Pentapetalae</taxon>
        <taxon>rosids</taxon>
        <taxon>fabids</taxon>
        <taxon>Malpighiales</taxon>
        <taxon>Rhizophoraceae</taxon>
        <taxon>Rhizophora</taxon>
    </lineage>
</organism>
<dbReference type="EMBL" id="GGEC01064232">
    <property type="protein sequence ID" value="MBX44716.1"/>
    <property type="molecule type" value="Transcribed_RNA"/>
</dbReference>
<evidence type="ECO:0000313" key="1">
    <source>
        <dbReference type="EMBL" id="MBX44716.1"/>
    </source>
</evidence>
<protein>
    <submittedName>
        <fullName evidence="1">Uncharacterized protein</fullName>
    </submittedName>
</protein>
<reference evidence="1" key="1">
    <citation type="submission" date="2018-02" db="EMBL/GenBank/DDBJ databases">
        <title>Rhizophora mucronata_Transcriptome.</title>
        <authorList>
            <person name="Meera S.P."/>
            <person name="Sreeshan A."/>
            <person name="Augustine A."/>
        </authorList>
    </citation>
    <scope>NUCLEOTIDE SEQUENCE</scope>
    <source>
        <tissue evidence="1">Leaf</tissue>
    </source>
</reference>
<name>A0A2P2NQE0_RHIMU</name>
<sequence length="13" mass="1552">MAQHRVQQRTIAL</sequence>